<keyword evidence="2" id="KW-1185">Reference proteome</keyword>
<dbReference type="EMBL" id="JACGCI010000071">
    <property type="protein sequence ID" value="KAF6748380.1"/>
    <property type="molecule type" value="Genomic_DNA"/>
</dbReference>
<dbReference type="InterPro" id="IPR032675">
    <property type="entry name" value="LRR_dom_sf"/>
</dbReference>
<dbReference type="OrthoDB" id="3054030at2759"/>
<reference evidence="1 2" key="1">
    <citation type="submission" date="2020-07" db="EMBL/GenBank/DDBJ databases">
        <title>Comparative genomics of pyrophilous fungi reveals a link between fire events and developmental genes.</title>
        <authorList>
            <consortium name="DOE Joint Genome Institute"/>
            <person name="Steindorff A.S."/>
            <person name="Carver A."/>
            <person name="Calhoun S."/>
            <person name="Stillman K."/>
            <person name="Liu H."/>
            <person name="Lipzen A."/>
            <person name="Pangilinan J."/>
            <person name="Labutti K."/>
            <person name="Bruns T.D."/>
            <person name="Grigoriev I.V."/>
        </authorList>
    </citation>
    <scope>NUCLEOTIDE SEQUENCE [LARGE SCALE GENOMIC DNA]</scope>
    <source>
        <strain evidence="1 2">CBS 144469</strain>
    </source>
</reference>
<dbReference type="InterPro" id="IPR036047">
    <property type="entry name" value="F-box-like_dom_sf"/>
</dbReference>
<gene>
    <name evidence="1" type="ORF">DFP72DRAFT_575108</name>
</gene>
<accession>A0A8H6HJV1</accession>
<dbReference type="SUPFAM" id="SSF81383">
    <property type="entry name" value="F-box domain"/>
    <property type="match status" value="1"/>
</dbReference>
<dbReference type="SUPFAM" id="SSF52047">
    <property type="entry name" value="RNI-like"/>
    <property type="match status" value="1"/>
</dbReference>
<evidence type="ECO:0000313" key="1">
    <source>
        <dbReference type="EMBL" id="KAF6748380.1"/>
    </source>
</evidence>
<evidence type="ECO:0008006" key="3">
    <source>
        <dbReference type="Google" id="ProtNLM"/>
    </source>
</evidence>
<name>A0A8H6HJV1_9AGAR</name>
<sequence>MPESSLRAMPMTPSTAVSLRAPAHHAGTPGLLEFPDELLLAICAYLDTRTLFLFLQVNRRLHHTCLPTCFTRLGIKNGPGRHIKFTLGETPKYDEEGEGTGCIDVLSLLNIAFHVKQVERLACHVVVPAGPDITGAFRDLARLEQWVRRLGGLKNVQLSFDNDSCYCCLPHDAQLDEDSDWFREEWLEGWTARMGGLMGALVEKTAEVVKVQGGKYLSHLHVYRHVRSGRGHLPKPTATPLESLRLLLKGRKERKTIMPQVLVEPLAVLHGDHWEFKRAREALGGASYVIPVPQPLAHTNSELRHLNIQSIMFLMPPLLQWTVSTLQYSNIQKLTLDNLTINHKVWPCIFTLISNAAPNLAELELKKLRQITATDLLNFLGRLPRLKILSIGRDVDSYDSYDLCPFPDLPELISLHAPANWIYKLLSAHRQGLECLETLHIAYRLRNDGLSHWSQVSTAPSIPGLLQAQKRPLTVAVEVVMGGSPGWRMFEDFNGIQCGQVAPNPDVALISSMTLIVSEEFARDDLRLWSVLPRWLALFTALKHLRVTGHNGWVDEEGTLGALAEAVDMAGLKLVTLELNGKAAVKGSRKVTPA</sequence>
<comment type="caution">
    <text evidence="1">The sequence shown here is derived from an EMBL/GenBank/DDBJ whole genome shotgun (WGS) entry which is preliminary data.</text>
</comment>
<proteinExistence type="predicted"/>
<protein>
    <recommendedName>
        <fullName evidence="3">F-box domain-containing protein</fullName>
    </recommendedName>
</protein>
<dbReference type="Gene3D" id="3.80.10.10">
    <property type="entry name" value="Ribonuclease Inhibitor"/>
    <property type="match status" value="1"/>
</dbReference>
<evidence type="ECO:0000313" key="2">
    <source>
        <dbReference type="Proteomes" id="UP000521943"/>
    </source>
</evidence>
<dbReference type="Proteomes" id="UP000521943">
    <property type="component" value="Unassembled WGS sequence"/>
</dbReference>
<dbReference type="AlphaFoldDB" id="A0A8H6HJV1"/>
<organism evidence="1 2">
    <name type="scientific">Ephemerocybe angulata</name>
    <dbReference type="NCBI Taxonomy" id="980116"/>
    <lineage>
        <taxon>Eukaryota</taxon>
        <taxon>Fungi</taxon>
        <taxon>Dikarya</taxon>
        <taxon>Basidiomycota</taxon>
        <taxon>Agaricomycotina</taxon>
        <taxon>Agaricomycetes</taxon>
        <taxon>Agaricomycetidae</taxon>
        <taxon>Agaricales</taxon>
        <taxon>Agaricineae</taxon>
        <taxon>Psathyrellaceae</taxon>
        <taxon>Ephemerocybe</taxon>
    </lineage>
</organism>